<organism evidence="1 2">
    <name type="scientific">Vaccinium darrowii</name>
    <dbReference type="NCBI Taxonomy" id="229202"/>
    <lineage>
        <taxon>Eukaryota</taxon>
        <taxon>Viridiplantae</taxon>
        <taxon>Streptophyta</taxon>
        <taxon>Embryophyta</taxon>
        <taxon>Tracheophyta</taxon>
        <taxon>Spermatophyta</taxon>
        <taxon>Magnoliopsida</taxon>
        <taxon>eudicotyledons</taxon>
        <taxon>Gunneridae</taxon>
        <taxon>Pentapetalae</taxon>
        <taxon>asterids</taxon>
        <taxon>Ericales</taxon>
        <taxon>Ericaceae</taxon>
        <taxon>Vaccinioideae</taxon>
        <taxon>Vaccinieae</taxon>
        <taxon>Vaccinium</taxon>
    </lineage>
</organism>
<dbReference type="Proteomes" id="UP000828048">
    <property type="component" value="Chromosome 6"/>
</dbReference>
<reference evidence="1 2" key="1">
    <citation type="journal article" date="2021" name="Hortic Res">
        <title>High-quality reference genome and annotation aids understanding of berry development for evergreen blueberry (Vaccinium darrowii).</title>
        <authorList>
            <person name="Yu J."/>
            <person name="Hulse-Kemp A.M."/>
            <person name="Babiker E."/>
            <person name="Staton M."/>
        </authorList>
    </citation>
    <scope>NUCLEOTIDE SEQUENCE [LARGE SCALE GENOMIC DNA]</scope>
    <source>
        <strain evidence="2">cv. NJ 8807/NJ 8810</strain>
        <tissue evidence="1">Young leaf</tissue>
    </source>
</reference>
<comment type="caution">
    <text evidence="1">The sequence shown here is derived from an EMBL/GenBank/DDBJ whole genome shotgun (WGS) entry which is preliminary data.</text>
</comment>
<name>A0ACB7XCQ8_9ERIC</name>
<protein>
    <submittedName>
        <fullName evidence="1">Uncharacterized protein</fullName>
    </submittedName>
</protein>
<evidence type="ECO:0000313" key="2">
    <source>
        <dbReference type="Proteomes" id="UP000828048"/>
    </source>
</evidence>
<evidence type="ECO:0000313" key="1">
    <source>
        <dbReference type="EMBL" id="KAH7838465.1"/>
    </source>
</evidence>
<dbReference type="EMBL" id="CM037156">
    <property type="protein sequence ID" value="KAH7838465.1"/>
    <property type="molecule type" value="Genomic_DNA"/>
</dbReference>
<accession>A0ACB7XCQ8</accession>
<keyword evidence="2" id="KW-1185">Reference proteome</keyword>
<gene>
    <name evidence="1" type="ORF">Vadar_026791</name>
</gene>
<sequence>MGISKTEINLRRLLAASPHQLNQPKLVHYVASLREQLEQLAEEKTSYGLPRVSNAQVNNYSVKIEAIASKVAAHLSAVQEFQQPLAVISVEESISKAGESPIPTSPRLRRRYVPSSNIVDRPTESVETDHSVPVKLDAAARTHIDKQRYLIQRRRLLNIAWQARVMPTHVLWRSSRRVSRLHALRGL</sequence>
<proteinExistence type="predicted"/>